<accession>L5KVY2</accession>
<organism evidence="2 3">
    <name type="scientific">Pteropus alecto</name>
    <name type="common">Black flying fox</name>
    <dbReference type="NCBI Taxonomy" id="9402"/>
    <lineage>
        <taxon>Eukaryota</taxon>
        <taxon>Metazoa</taxon>
        <taxon>Chordata</taxon>
        <taxon>Craniata</taxon>
        <taxon>Vertebrata</taxon>
        <taxon>Euteleostomi</taxon>
        <taxon>Mammalia</taxon>
        <taxon>Eutheria</taxon>
        <taxon>Laurasiatheria</taxon>
        <taxon>Chiroptera</taxon>
        <taxon>Yinpterochiroptera</taxon>
        <taxon>Pteropodoidea</taxon>
        <taxon>Pteropodidae</taxon>
        <taxon>Pteropodinae</taxon>
        <taxon>Pteropus</taxon>
    </lineage>
</organism>
<evidence type="ECO:0000313" key="3">
    <source>
        <dbReference type="Proteomes" id="UP000010552"/>
    </source>
</evidence>
<keyword evidence="3" id="KW-1185">Reference proteome</keyword>
<feature type="region of interest" description="Disordered" evidence="1">
    <location>
        <begin position="65"/>
        <end position="88"/>
    </location>
</feature>
<sequence>MRYSIHSKGFLWFLTCFRRDRYFVADGINTIQDTKRQQNTKNVLRLLLSHGSPYSWPYGYNSTDSPCTQETFPGEKEQGAEAPKATPSDVQLSLWVEDLETECSLEGSFTHSMSPHLDQTLDRAPAILERAVL</sequence>
<protein>
    <submittedName>
        <fullName evidence="2">Uncharacterized protein</fullName>
    </submittedName>
</protein>
<gene>
    <name evidence="2" type="ORF">PAL_GLEAN10010890</name>
</gene>
<name>L5KVY2_PTEAL</name>
<dbReference type="Proteomes" id="UP000010552">
    <property type="component" value="Unassembled WGS sequence"/>
</dbReference>
<reference evidence="3" key="1">
    <citation type="journal article" date="2013" name="Science">
        <title>Comparative analysis of bat genomes provides insight into the evolution of flight and immunity.</title>
        <authorList>
            <person name="Zhang G."/>
            <person name="Cowled C."/>
            <person name="Shi Z."/>
            <person name="Huang Z."/>
            <person name="Bishop-Lilly K.A."/>
            <person name="Fang X."/>
            <person name="Wynne J.W."/>
            <person name="Xiong Z."/>
            <person name="Baker M.L."/>
            <person name="Zhao W."/>
            <person name="Tachedjian M."/>
            <person name="Zhu Y."/>
            <person name="Zhou P."/>
            <person name="Jiang X."/>
            <person name="Ng J."/>
            <person name="Yang L."/>
            <person name="Wu L."/>
            <person name="Xiao J."/>
            <person name="Feng Y."/>
            <person name="Chen Y."/>
            <person name="Sun X."/>
            <person name="Zhang Y."/>
            <person name="Marsh G.A."/>
            <person name="Crameri G."/>
            <person name="Broder C.C."/>
            <person name="Frey K.G."/>
            <person name="Wang L.F."/>
            <person name="Wang J."/>
        </authorList>
    </citation>
    <scope>NUCLEOTIDE SEQUENCE [LARGE SCALE GENOMIC DNA]</scope>
</reference>
<dbReference type="InParanoid" id="L5KVY2"/>
<evidence type="ECO:0000313" key="2">
    <source>
        <dbReference type="EMBL" id="ELK15619.1"/>
    </source>
</evidence>
<proteinExistence type="predicted"/>
<dbReference type="AlphaFoldDB" id="L5KVY2"/>
<dbReference type="EMBL" id="KB030536">
    <property type="protein sequence ID" value="ELK15619.1"/>
    <property type="molecule type" value="Genomic_DNA"/>
</dbReference>
<evidence type="ECO:0000256" key="1">
    <source>
        <dbReference type="SAM" id="MobiDB-lite"/>
    </source>
</evidence>